<dbReference type="OrthoDB" id="3868257at2"/>
<dbReference type="AlphaFoldDB" id="A0A5P2C8G4"/>
<reference evidence="1 2" key="1">
    <citation type="submission" date="2018-05" db="EMBL/GenBank/DDBJ databases">
        <title>Streptomyces venezuelae.</title>
        <authorList>
            <person name="Kim W."/>
            <person name="Lee N."/>
            <person name="Cho B.-K."/>
        </authorList>
    </citation>
    <scope>NUCLEOTIDE SEQUENCE [LARGE SCALE GENOMIC DNA]</scope>
    <source>
        <strain evidence="1 2">ATCC 14584</strain>
    </source>
</reference>
<dbReference type="RefSeq" id="WP_150220410.1">
    <property type="nucleotide sequence ID" value="NZ_CP029192.1"/>
</dbReference>
<evidence type="ECO:0000313" key="1">
    <source>
        <dbReference type="EMBL" id="QES38218.1"/>
    </source>
</evidence>
<proteinExistence type="predicted"/>
<organism evidence="1 2">
    <name type="scientific">Streptomyces venezuelae</name>
    <dbReference type="NCBI Taxonomy" id="54571"/>
    <lineage>
        <taxon>Bacteria</taxon>
        <taxon>Bacillati</taxon>
        <taxon>Actinomycetota</taxon>
        <taxon>Actinomycetes</taxon>
        <taxon>Kitasatosporales</taxon>
        <taxon>Streptomycetaceae</taxon>
        <taxon>Streptomyces</taxon>
    </lineage>
</organism>
<dbReference type="Proteomes" id="UP000322927">
    <property type="component" value="Chromosome"/>
</dbReference>
<gene>
    <name evidence="1" type="ORF">DEJ48_36640</name>
</gene>
<sequence>MTPVTNDVQATPAAPAAAVAKDAHWAAKLAKLRARQLPEYTLVICDDLHAKQHLDESLRELARCRRADAENGRDYSEATLAAEQAVEEAQEFFDNVSTELTFKALPRPILDGLIKRFPPTEAQAEDGDAWNPETFPAALIAAAHIERDDHGATVEGMSEADAQDLLDSWPVAESNTLFAAAWQAQQIVRTSTVELGKG</sequence>
<accession>A0A5P2C8G4</accession>
<name>A0A5P2C8G4_STRVZ</name>
<evidence type="ECO:0000313" key="2">
    <source>
        <dbReference type="Proteomes" id="UP000322927"/>
    </source>
</evidence>
<dbReference type="EMBL" id="CP029192">
    <property type="protein sequence ID" value="QES38218.1"/>
    <property type="molecule type" value="Genomic_DNA"/>
</dbReference>
<protein>
    <submittedName>
        <fullName evidence="1">Uncharacterized protein</fullName>
    </submittedName>
</protein>